<keyword evidence="2" id="KW-0805">Transcription regulation</keyword>
<comment type="caution">
    <text evidence="10">The sequence shown here is derived from an EMBL/GenBank/DDBJ whole genome shotgun (WGS) entry which is preliminary data.</text>
</comment>
<evidence type="ECO:0000256" key="5">
    <source>
        <dbReference type="ARBA" id="ARBA00023163"/>
    </source>
</evidence>
<evidence type="ECO:0000256" key="7">
    <source>
        <dbReference type="ARBA" id="ARBA00024343"/>
    </source>
</evidence>
<reference evidence="10" key="1">
    <citation type="submission" date="2021-08" db="EMBL/GenBank/DDBJ databases">
        <title>WGS assembly of Ceratopteris richardii.</title>
        <authorList>
            <person name="Marchant D.B."/>
            <person name="Chen G."/>
            <person name="Jenkins J."/>
            <person name="Shu S."/>
            <person name="Leebens-Mack J."/>
            <person name="Grimwood J."/>
            <person name="Schmutz J."/>
            <person name="Soltis P."/>
            <person name="Soltis D."/>
            <person name="Chen Z.-H."/>
        </authorList>
    </citation>
    <scope>NUCLEOTIDE SEQUENCE</scope>
    <source>
        <strain evidence="10">Whitten #5841</strain>
        <tissue evidence="10">Leaf</tissue>
    </source>
</reference>
<keyword evidence="4" id="KW-0010">Activator</keyword>
<proteinExistence type="inferred from homology"/>
<evidence type="ECO:0000256" key="6">
    <source>
        <dbReference type="ARBA" id="ARBA00023242"/>
    </source>
</evidence>
<keyword evidence="6" id="KW-0539">Nucleus</keyword>
<dbReference type="InterPro" id="IPR016177">
    <property type="entry name" value="DNA-bd_dom_sf"/>
</dbReference>
<gene>
    <name evidence="10" type="ORF">KP509_13G001500</name>
</gene>
<feature type="domain" description="AP2/ERF" evidence="9">
    <location>
        <begin position="46"/>
        <end position="147"/>
    </location>
</feature>
<dbReference type="SMART" id="SM00380">
    <property type="entry name" value="AP2"/>
    <property type="match status" value="1"/>
</dbReference>
<feature type="compositionally biased region" description="Low complexity" evidence="8">
    <location>
        <begin position="80"/>
        <end position="91"/>
    </location>
</feature>
<evidence type="ECO:0000256" key="3">
    <source>
        <dbReference type="ARBA" id="ARBA00023125"/>
    </source>
</evidence>
<evidence type="ECO:0000259" key="9">
    <source>
        <dbReference type="PROSITE" id="PS51032"/>
    </source>
</evidence>
<dbReference type="PROSITE" id="PS51032">
    <property type="entry name" value="AP2_ERF"/>
    <property type="match status" value="1"/>
</dbReference>
<protein>
    <recommendedName>
        <fullName evidence="9">AP2/ERF domain-containing protein</fullName>
    </recommendedName>
</protein>
<keyword evidence="3" id="KW-0238">DNA-binding</keyword>
<dbReference type="PRINTS" id="PR00367">
    <property type="entry name" value="ETHRSPELEMNT"/>
</dbReference>
<evidence type="ECO:0000256" key="4">
    <source>
        <dbReference type="ARBA" id="ARBA00023159"/>
    </source>
</evidence>
<dbReference type="GO" id="GO:0005634">
    <property type="term" value="C:nucleus"/>
    <property type="evidence" value="ECO:0007669"/>
    <property type="project" value="UniProtKB-SubCell"/>
</dbReference>
<name>A0A8T2TCY4_CERRI</name>
<sequence>MKSTSDEASFHRPGHARCETQGHCLKPKDVAAENIHSLRKTSRTSMYRGVRRRSWGKWVCEIRLSSTSITEKRDLNANCSSASSSSSSSSSNPSGNGVGDVQEKRRIIGKPRARLWLGSYHTPQAAARAYDTAAFYLRGQSALLNFPHETLPPRPPTDELSPTSIQAAAMAEGTRCDREYTTLAFSSGIHSTSERAPPVHTQQDPTPLEDPQCLSVLEIPVCRLIPEVCIIEKDNRCSIDLVGSVEQKAVVTHPEAAISEVGNDPFMDIASVDGEVCAGSCRQPAMAGVDNRHQIGDGGNESILHIGNIASRDCVGSRQQTTMAVADDQHPVAHGGDGASVHISEFCVGSYEFWDPAFWNL</sequence>
<feature type="region of interest" description="Disordered" evidence="8">
    <location>
        <begin position="188"/>
        <end position="207"/>
    </location>
</feature>
<dbReference type="AlphaFoldDB" id="A0A8T2TCY4"/>
<dbReference type="GO" id="GO:0003677">
    <property type="term" value="F:DNA binding"/>
    <property type="evidence" value="ECO:0007669"/>
    <property type="project" value="UniProtKB-KW"/>
</dbReference>
<keyword evidence="5" id="KW-0804">Transcription</keyword>
<dbReference type="InterPro" id="IPR036955">
    <property type="entry name" value="AP2/ERF_dom_sf"/>
</dbReference>
<dbReference type="OrthoDB" id="1932364at2759"/>
<comment type="similarity">
    <text evidence="7">Belongs to the AP2/ERF transcription factor family. ERF subfamily.</text>
</comment>
<evidence type="ECO:0000313" key="11">
    <source>
        <dbReference type="Proteomes" id="UP000825935"/>
    </source>
</evidence>
<accession>A0A8T2TCY4</accession>
<feature type="region of interest" description="Disordered" evidence="8">
    <location>
        <begin position="78"/>
        <end position="104"/>
    </location>
</feature>
<evidence type="ECO:0000256" key="2">
    <source>
        <dbReference type="ARBA" id="ARBA00023015"/>
    </source>
</evidence>
<dbReference type="Gene3D" id="3.30.730.10">
    <property type="entry name" value="AP2/ERF domain"/>
    <property type="match status" value="1"/>
</dbReference>
<dbReference type="PANTHER" id="PTHR31985">
    <property type="entry name" value="ETHYLENE-RESPONSIVE TRANSCRIPTION FACTOR ERF042-RELATED"/>
    <property type="match status" value="1"/>
</dbReference>
<dbReference type="SUPFAM" id="SSF54171">
    <property type="entry name" value="DNA-binding domain"/>
    <property type="match status" value="1"/>
</dbReference>
<organism evidence="10 11">
    <name type="scientific">Ceratopteris richardii</name>
    <name type="common">Triangle waterfern</name>
    <dbReference type="NCBI Taxonomy" id="49495"/>
    <lineage>
        <taxon>Eukaryota</taxon>
        <taxon>Viridiplantae</taxon>
        <taxon>Streptophyta</taxon>
        <taxon>Embryophyta</taxon>
        <taxon>Tracheophyta</taxon>
        <taxon>Polypodiopsida</taxon>
        <taxon>Polypodiidae</taxon>
        <taxon>Polypodiales</taxon>
        <taxon>Pteridineae</taxon>
        <taxon>Pteridaceae</taxon>
        <taxon>Parkerioideae</taxon>
        <taxon>Ceratopteris</taxon>
    </lineage>
</organism>
<dbReference type="GO" id="GO:0003700">
    <property type="term" value="F:DNA-binding transcription factor activity"/>
    <property type="evidence" value="ECO:0007669"/>
    <property type="project" value="InterPro"/>
</dbReference>
<evidence type="ECO:0000256" key="1">
    <source>
        <dbReference type="ARBA" id="ARBA00004123"/>
    </source>
</evidence>
<keyword evidence="11" id="KW-1185">Reference proteome</keyword>
<dbReference type="InterPro" id="IPR001471">
    <property type="entry name" value="AP2/ERF_dom"/>
</dbReference>
<evidence type="ECO:0000256" key="8">
    <source>
        <dbReference type="SAM" id="MobiDB-lite"/>
    </source>
</evidence>
<feature type="region of interest" description="Disordered" evidence="8">
    <location>
        <begin position="1"/>
        <end position="21"/>
    </location>
</feature>
<evidence type="ECO:0000313" key="10">
    <source>
        <dbReference type="EMBL" id="KAH7420308.1"/>
    </source>
</evidence>
<dbReference type="Proteomes" id="UP000825935">
    <property type="component" value="Chromosome 13"/>
</dbReference>
<dbReference type="PANTHER" id="PTHR31985:SF273">
    <property type="entry name" value="ETHYLENE-RESPONSIVE TRANSCRIPTION FACTOR ERF017"/>
    <property type="match status" value="1"/>
</dbReference>
<dbReference type="InterPro" id="IPR051032">
    <property type="entry name" value="AP2/ERF_TF_ERF_subfamily"/>
</dbReference>
<comment type="subcellular location">
    <subcellularLocation>
        <location evidence="1">Nucleus</location>
    </subcellularLocation>
</comment>
<dbReference type="EMBL" id="CM035418">
    <property type="protein sequence ID" value="KAH7420308.1"/>
    <property type="molecule type" value="Genomic_DNA"/>
</dbReference>